<comment type="caution">
    <text evidence="1">The sequence shown here is derived from an EMBL/GenBank/DDBJ whole genome shotgun (WGS) entry which is preliminary data.</text>
</comment>
<sequence length="164" mass="18029">MITILEFKEYFLSGPSWANIQLSDEDVEDLRQSVFNESYDPKQYAASLVKRDPQILLPPPDCSEDNVVYTSVGHTTSENPNSRGYIHLVSQQLCAPVKGTYTAQVTHQSTLSGSVSSKDLPGAQNLGEKLLGKYAKFALGFIKELGLGITKTESDRLAAIKLFT</sequence>
<evidence type="ECO:0000313" key="1">
    <source>
        <dbReference type="EMBL" id="KAF4302540.1"/>
    </source>
</evidence>
<accession>A0A8H4IJI5</accession>
<proteinExistence type="predicted"/>
<dbReference type="AlphaFoldDB" id="A0A8H4IJI5"/>
<keyword evidence="2" id="KW-1185">Reference proteome</keyword>
<evidence type="ECO:0000313" key="2">
    <source>
        <dbReference type="Proteomes" id="UP000572817"/>
    </source>
</evidence>
<protein>
    <submittedName>
        <fullName evidence="1">Uncharacterized protein</fullName>
    </submittedName>
</protein>
<dbReference type="Proteomes" id="UP000572817">
    <property type="component" value="Unassembled WGS sequence"/>
</dbReference>
<reference evidence="1" key="1">
    <citation type="submission" date="2020-04" db="EMBL/GenBank/DDBJ databases">
        <title>Genome Assembly and Annotation of Botryosphaeria dothidea sdau 11-99, a Latent Pathogen of Apple Fruit Ring Rot in China.</title>
        <authorList>
            <person name="Yu C."/>
            <person name="Diao Y."/>
            <person name="Lu Q."/>
            <person name="Zhao J."/>
            <person name="Cui S."/>
            <person name="Peng C."/>
            <person name="He B."/>
            <person name="Liu H."/>
        </authorList>
    </citation>
    <scope>NUCLEOTIDE SEQUENCE [LARGE SCALE GENOMIC DNA]</scope>
    <source>
        <strain evidence="1">Sdau11-99</strain>
    </source>
</reference>
<name>A0A8H4IJI5_9PEZI</name>
<gene>
    <name evidence="1" type="ORF">GTA08_BOTSDO09561</name>
</gene>
<dbReference type="EMBL" id="WWBZ02000073">
    <property type="protein sequence ID" value="KAF4302540.1"/>
    <property type="molecule type" value="Genomic_DNA"/>
</dbReference>
<organism evidence="1 2">
    <name type="scientific">Botryosphaeria dothidea</name>
    <dbReference type="NCBI Taxonomy" id="55169"/>
    <lineage>
        <taxon>Eukaryota</taxon>
        <taxon>Fungi</taxon>
        <taxon>Dikarya</taxon>
        <taxon>Ascomycota</taxon>
        <taxon>Pezizomycotina</taxon>
        <taxon>Dothideomycetes</taxon>
        <taxon>Dothideomycetes incertae sedis</taxon>
        <taxon>Botryosphaeriales</taxon>
        <taxon>Botryosphaeriaceae</taxon>
        <taxon>Botryosphaeria</taxon>
    </lineage>
</organism>